<reference evidence="1" key="1">
    <citation type="submission" date="2021-10" db="EMBL/GenBank/DDBJ databases">
        <title>Tropical sea cucumber genome reveals ecological adaptation and Cuvierian tubules defense mechanism.</title>
        <authorList>
            <person name="Chen T."/>
        </authorList>
    </citation>
    <scope>NUCLEOTIDE SEQUENCE</scope>
    <source>
        <strain evidence="1">Nanhai2018</strain>
        <tissue evidence="1">Muscle</tissue>
    </source>
</reference>
<evidence type="ECO:0000313" key="1">
    <source>
        <dbReference type="EMBL" id="KAJ8042533.1"/>
    </source>
</evidence>
<organism evidence="1 2">
    <name type="scientific">Holothuria leucospilota</name>
    <name type="common">Black long sea cucumber</name>
    <name type="synonym">Mertensiothuria leucospilota</name>
    <dbReference type="NCBI Taxonomy" id="206669"/>
    <lineage>
        <taxon>Eukaryota</taxon>
        <taxon>Metazoa</taxon>
        <taxon>Echinodermata</taxon>
        <taxon>Eleutherozoa</taxon>
        <taxon>Echinozoa</taxon>
        <taxon>Holothuroidea</taxon>
        <taxon>Aspidochirotacea</taxon>
        <taxon>Aspidochirotida</taxon>
        <taxon>Holothuriidae</taxon>
        <taxon>Holothuria</taxon>
    </lineage>
</organism>
<proteinExistence type="predicted"/>
<comment type="caution">
    <text evidence="1">The sequence shown here is derived from an EMBL/GenBank/DDBJ whole genome shotgun (WGS) entry which is preliminary data.</text>
</comment>
<name>A0A9Q1CD55_HOLLE</name>
<dbReference type="Proteomes" id="UP001152320">
    <property type="component" value="Chromosome 5"/>
</dbReference>
<accession>A0A9Q1CD55</accession>
<evidence type="ECO:0000313" key="2">
    <source>
        <dbReference type="Proteomes" id="UP001152320"/>
    </source>
</evidence>
<dbReference type="EMBL" id="JAIZAY010000005">
    <property type="protein sequence ID" value="KAJ8042533.1"/>
    <property type="molecule type" value="Genomic_DNA"/>
</dbReference>
<gene>
    <name evidence="1" type="ORF">HOLleu_13607</name>
</gene>
<dbReference type="OrthoDB" id="10071239at2759"/>
<keyword evidence="2" id="KW-1185">Reference proteome</keyword>
<protein>
    <submittedName>
        <fullName evidence="1">Uncharacterized protein</fullName>
    </submittedName>
</protein>
<dbReference type="AlphaFoldDB" id="A0A9Q1CD55"/>
<sequence>MYICRHQTSNRQSHNEDCPLKTKTGDIITDRNKQICRWVKHYLEIYSRKNIVIDEALTAIKDLPVVEELDYEPTLEELIKAIDTPKSNQVAGKDGIPPEIIKFGKLVILKHLHNLLCLCWKEDKVPQDMRNAKIVTL</sequence>